<dbReference type="SUPFAM" id="SSF141523">
    <property type="entry name" value="L,D-transpeptidase catalytic domain-like"/>
    <property type="match status" value="1"/>
</dbReference>
<evidence type="ECO:0000259" key="9">
    <source>
        <dbReference type="PROSITE" id="PS52029"/>
    </source>
</evidence>
<dbReference type="Gene3D" id="2.40.440.10">
    <property type="entry name" value="L,D-transpeptidase catalytic domain-like"/>
    <property type="match status" value="1"/>
</dbReference>
<keyword evidence="8" id="KW-0812">Transmembrane</keyword>
<feature type="active site" description="Proton donor/acceptor" evidence="7">
    <location>
        <position position="462"/>
    </location>
</feature>
<dbReference type="GO" id="GO:0004180">
    <property type="term" value="F:carboxypeptidase activity"/>
    <property type="evidence" value="ECO:0007669"/>
    <property type="project" value="UniProtKB-ARBA"/>
</dbReference>
<evidence type="ECO:0000256" key="8">
    <source>
        <dbReference type="SAM" id="Phobius"/>
    </source>
</evidence>
<evidence type="ECO:0000256" key="5">
    <source>
        <dbReference type="ARBA" id="ARBA00022984"/>
    </source>
</evidence>
<dbReference type="PROSITE" id="PS52029">
    <property type="entry name" value="LD_TPASE"/>
    <property type="match status" value="1"/>
</dbReference>
<dbReference type="CDD" id="cd16913">
    <property type="entry name" value="YkuD_like"/>
    <property type="match status" value="1"/>
</dbReference>
<dbReference type="KEGG" id="aswu:HUW51_21170"/>
<comment type="similarity">
    <text evidence="2">Belongs to the YkuD family.</text>
</comment>
<dbReference type="InterPro" id="IPR005490">
    <property type="entry name" value="LD_TPept_cat_dom"/>
</dbReference>
<keyword evidence="11" id="KW-1185">Reference proteome</keyword>
<evidence type="ECO:0000256" key="6">
    <source>
        <dbReference type="ARBA" id="ARBA00023316"/>
    </source>
</evidence>
<keyword evidence="6 7" id="KW-0961">Cell wall biogenesis/degradation</keyword>
<feature type="active site" description="Nucleophile" evidence="7">
    <location>
        <position position="481"/>
    </location>
</feature>
<dbReference type="RefSeq" id="WP_185271596.1">
    <property type="nucleotide sequence ID" value="NZ_CP055156.1"/>
</dbReference>
<keyword evidence="8" id="KW-0472">Membrane</keyword>
<sequence>MFNQRNYYRYTYLGILLFFLIQLTACNKNKTKDGKEAANEKTSIKTDSAFIENYLKQEPKLKKHRATTMLFYRTRGYRLGWFKNDKIVPQANTFLQVINKATREGLNPEDYKVKDFKALFAQYEAAKQDSVKHRLQQEIDVALSAAYFNYASDFYRGTVNPRELDNIEWSVKRNKIKLHKALQTILRERSSRYPYYQFEPLHEEYNQLRTALAQYREIRKNGGWPKITNVKSNLQVGQKSPAVPLLRQRLLPANKIKPNNPDSLVYDTELDNAVKDFQERHGLKPDGKLNKETLRMMNVSLDDRIDQIIINMERWRWIPKPKEMERKHIFVNIPEFMLYAKDKGKSVFHMRVIVGKVMNSTPIFSDKLEYIVFSPYWYVPFSIIQNEMMPHLLADPGWLERMDMEVVQGSGKNAVPVDPHSIDWGSITKENFKYMIRQRPGPKNPLGDVKFIFPNEHEVYLHHTAAAELFNQTQRGFSHGCIRVEKPVQLAQFLLEGKLQWNEQTIEEAMHAGTEQYENLPEKIPVYIVYFTSWVDDKGRVHFRDDIYGHDKELEKEYFN</sequence>
<dbReference type="InterPro" id="IPR052905">
    <property type="entry name" value="LD-transpeptidase_YkuD-like"/>
</dbReference>
<dbReference type="Pfam" id="PF01471">
    <property type="entry name" value="PG_binding_1"/>
    <property type="match status" value="1"/>
</dbReference>
<keyword evidence="5 7" id="KW-0573">Peptidoglycan synthesis</keyword>
<dbReference type="Proteomes" id="UP000515237">
    <property type="component" value="Chromosome"/>
</dbReference>
<organism evidence="10 11">
    <name type="scientific">Adhaeribacter swui</name>
    <dbReference type="NCBI Taxonomy" id="2086471"/>
    <lineage>
        <taxon>Bacteria</taxon>
        <taxon>Pseudomonadati</taxon>
        <taxon>Bacteroidota</taxon>
        <taxon>Cytophagia</taxon>
        <taxon>Cytophagales</taxon>
        <taxon>Hymenobacteraceae</taxon>
        <taxon>Adhaeribacter</taxon>
    </lineage>
</organism>
<evidence type="ECO:0000256" key="2">
    <source>
        <dbReference type="ARBA" id="ARBA00005992"/>
    </source>
</evidence>
<dbReference type="GO" id="GO:0071555">
    <property type="term" value="P:cell wall organization"/>
    <property type="evidence" value="ECO:0007669"/>
    <property type="project" value="UniProtKB-UniRule"/>
</dbReference>
<dbReference type="SUPFAM" id="SSF47090">
    <property type="entry name" value="PGBD-like"/>
    <property type="match status" value="1"/>
</dbReference>
<gene>
    <name evidence="10" type="ORF">HUW51_21170</name>
</gene>
<keyword evidence="8" id="KW-1133">Transmembrane helix</keyword>
<dbReference type="Pfam" id="PF20142">
    <property type="entry name" value="Scaffold"/>
    <property type="match status" value="1"/>
</dbReference>
<keyword evidence="3" id="KW-0808">Transferase</keyword>
<dbReference type="AlphaFoldDB" id="A0A7G7GD72"/>
<accession>A0A7G7GD72</accession>
<dbReference type="InterPro" id="IPR036365">
    <property type="entry name" value="PGBD-like_sf"/>
</dbReference>
<dbReference type="Gene3D" id="1.10.101.10">
    <property type="entry name" value="PGBD-like superfamily/PGBD"/>
    <property type="match status" value="1"/>
</dbReference>
<dbReference type="InterPro" id="IPR045380">
    <property type="entry name" value="LD_TPept_scaffold_dom"/>
</dbReference>
<protein>
    <submittedName>
        <fullName evidence="10">L,D-transpeptidase family protein</fullName>
    </submittedName>
</protein>
<evidence type="ECO:0000313" key="10">
    <source>
        <dbReference type="EMBL" id="QNF35106.1"/>
    </source>
</evidence>
<evidence type="ECO:0000256" key="3">
    <source>
        <dbReference type="ARBA" id="ARBA00022679"/>
    </source>
</evidence>
<feature type="domain" description="L,D-TPase catalytic" evidence="9">
    <location>
        <begin position="327"/>
        <end position="509"/>
    </location>
</feature>
<dbReference type="GO" id="GO:0009252">
    <property type="term" value="P:peptidoglycan biosynthetic process"/>
    <property type="evidence" value="ECO:0007669"/>
    <property type="project" value="UniProtKB-UniPathway"/>
</dbReference>
<dbReference type="EMBL" id="CP055156">
    <property type="protein sequence ID" value="QNF35106.1"/>
    <property type="molecule type" value="Genomic_DNA"/>
</dbReference>
<dbReference type="PANTHER" id="PTHR41533:SF2">
    <property type="entry name" value="BLR7131 PROTEIN"/>
    <property type="match status" value="1"/>
</dbReference>
<dbReference type="Pfam" id="PF03734">
    <property type="entry name" value="YkuD"/>
    <property type="match status" value="1"/>
</dbReference>
<keyword evidence="4 7" id="KW-0133">Cell shape</keyword>
<dbReference type="GO" id="GO:0016740">
    <property type="term" value="F:transferase activity"/>
    <property type="evidence" value="ECO:0007669"/>
    <property type="project" value="UniProtKB-KW"/>
</dbReference>
<name>A0A7G7GD72_9BACT</name>
<dbReference type="InterPro" id="IPR038063">
    <property type="entry name" value="Transpep_catalytic_dom"/>
</dbReference>
<evidence type="ECO:0000256" key="7">
    <source>
        <dbReference type="PROSITE-ProRule" id="PRU01373"/>
    </source>
</evidence>
<evidence type="ECO:0000256" key="4">
    <source>
        <dbReference type="ARBA" id="ARBA00022960"/>
    </source>
</evidence>
<dbReference type="InterPro" id="IPR036366">
    <property type="entry name" value="PGBDSf"/>
</dbReference>
<evidence type="ECO:0000313" key="11">
    <source>
        <dbReference type="Proteomes" id="UP000515237"/>
    </source>
</evidence>
<dbReference type="InterPro" id="IPR002477">
    <property type="entry name" value="Peptidoglycan-bd-like"/>
</dbReference>
<evidence type="ECO:0000256" key="1">
    <source>
        <dbReference type="ARBA" id="ARBA00004752"/>
    </source>
</evidence>
<reference evidence="10 11" key="1">
    <citation type="journal article" date="2018" name="Int. J. Syst. Evol. Microbiol.">
        <title>Adhaeribacter swui sp. nov., isolated from wet mud.</title>
        <authorList>
            <person name="Kim D.U."/>
            <person name="Kim K.W."/>
            <person name="Kang M.S."/>
            <person name="Kim J.Y."/>
            <person name="Jang J.H."/>
            <person name="Kim M.K."/>
        </authorList>
    </citation>
    <scope>NUCLEOTIDE SEQUENCE [LARGE SCALE GENOMIC DNA]</scope>
    <source>
        <strain evidence="10 11">KCTC 52873</strain>
    </source>
</reference>
<comment type="pathway">
    <text evidence="1 7">Cell wall biogenesis; peptidoglycan biosynthesis.</text>
</comment>
<dbReference type="GO" id="GO:0008360">
    <property type="term" value="P:regulation of cell shape"/>
    <property type="evidence" value="ECO:0007669"/>
    <property type="project" value="UniProtKB-UniRule"/>
</dbReference>
<feature type="transmembrane region" description="Helical" evidence="8">
    <location>
        <begin position="7"/>
        <end position="25"/>
    </location>
</feature>
<proteinExistence type="inferred from homology"/>
<dbReference type="UniPathway" id="UPA00219"/>
<dbReference type="PANTHER" id="PTHR41533">
    <property type="entry name" value="L,D-TRANSPEPTIDASE HI_1667-RELATED"/>
    <property type="match status" value="1"/>
</dbReference>